<dbReference type="Gene3D" id="1.25.40.10">
    <property type="entry name" value="Tetratricopeptide repeat domain"/>
    <property type="match status" value="2"/>
</dbReference>
<comment type="caution">
    <text evidence="3">The sequence shown here is derived from an EMBL/GenBank/DDBJ whole genome shotgun (WGS) entry which is preliminary data.</text>
</comment>
<dbReference type="RefSeq" id="WP_166077530.1">
    <property type="nucleotide sequence ID" value="NZ_JAAJBT010000005.1"/>
</dbReference>
<dbReference type="SMART" id="SM00028">
    <property type="entry name" value="TPR"/>
    <property type="match status" value="5"/>
</dbReference>
<gene>
    <name evidence="3" type="ORF">G4D72_09900</name>
</gene>
<organism evidence="3 4">
    <name type="scientific">Flavobacterium difficile</name>
    <dbReference type="NCBI Taxonomy" id="2709659"/>
    <lineage>
        <taxon>Bacteria</taxon>
        <taxon>Pseudomonadati</taxon>
        <taxon>Bacteroidota</taxon>
        <taxon>Flavobacteriia</taxon>
        <taxon>Flavobacteriales</taxon>
        <taxon>Flavobacteriaceae</taxon>
        <taxon>Flavobacterium</taxon>
    </lineage>
</organism>
<dbReference type="EMBL" id="JAAJBT010000005">
    <property type="protein sequence ID" value="NHM02420.1"/>
    <property type="molecule type" value="Genomic_DNA"/>
</dbReference>
<keyword evidence="2" id="KW-0802">TPR repeat</keyword>
<dbReference type="InterPro" id="IPR050498">
    <property type="entry name" value="Ycf3"/>
</dbReference>
<evidence type="ECO:0000256" key="1">
    <source>
        <dbReference type="ARBA" id="ARBA00022737"/>
    </source>
</evidence>
<keyword evidence="1" id="KW-0677">Repeat</keyword>
<evidence type="ECO:0000313" key="3">
    <source>
        <dbReference type="EMBL" id="NHM02420.1"/>
    </source>
</evidence>
<proteinExistence type="predicted"/>
<evidence type="ECO:0008006" key="5">
    <source>
        <dbReference type="Google" id="ProtNLM"/>
    </source>
</evidence>
<protein>
    <recommendedName>
        <fullName evidence="5">Tetratricopeptide repeat protein</fullName>
    </recommendedName>
</protein>
<reference evidence="3 4" key="1">
    <citation type="submission" date="2020-02" db="EMBL/GenBank/DDBJ databases">
        <authorList>
            <person name="Chen W.-M."/>
        </authorList>
    </citation>
    <scope>NUCLEOTIDE SEQUENCE [LARGE SCALE GENOMIC DNA]</scope>
    <source>
        <strain evidence="3 4">KDG-16</strain>
    </source>
</reference>
<dbReference type="PANTHER" id="PTHR44858">
    <property type="entry name" value="TETRATRICOPEPTIDE REPEAT PROTEIN 6"/>
    <property type="match status" value="1"/>
</dbReference>
<dbReference type="InterPro" id="IPR011990">
    <property type="entry name" value="TPR-like_helical_dom_sf"/>
</dbReference>
<dbReference type="Pfam" id="PF13181">
    <property type="entry name" value="TPR_8"/>
    <property type="match status" value="1"/>
</dbReference>
<evidence type="ECO:0000313" key="4">
    <source>
        <dbReference type="Proteomes" id="UP000800984"/>
    </source>
</evidence>
<evidence type="ECO:0000256" key="2">
    <source>
        <dbReference type="ARBA" id="ARBA00022803"/>
    </source>
</evidence>
<dbReference type="PANTHER" id="PTHR44858:SF1">
    <property type="entry name" value="UDP-N-ACETYLGLUCOSAMINE--PEPTIDE N-ACETYLGLUCOSAMINYLTRANSFERASE SPINDLY-RELATED"/>
    <property type="match status" value="1"/>
</dbReference>
<sequence>MKKIVLKITLLLFTITIQSQEVEKLSKVEFYLKGVENMAKNDYSKAITYFTNALNCNYTKPTENKLDEYEIYNYRGQAHFYMKDFQNAMKDYNSAIQNSNPEEIKVEVYNNRGFLKMQLSDFRGAILDYDFVIERYHTVSKKYGIQIASTVYKELVRTAYSDKSFCNYKLKNIDEALYNSEQALIIDINDGQAYCIRGACKYSQGKKEEACLDFSKSGELGYQYAYNYIKKYCN</sequence>
<keyword evidence="4" id="KW-1185">Reference proteome</keyword>
<name>A0ABX0I8D5_9FLAO</name>
<dbReference type="SUPFAM" id="SSF48452">
    <property type="entry name" value="TPR-like"/>
    <property type="match status" value="2"/>
</dbReference>
<accession>A0ABX0I8D5</accession>
<dbReference type="Proteomes" id="UP000800984">
    <property type="component" value="Unassembled WGS sequence"/>
</dbReference>
<dbReference type="InterPro" id="IPR019734">
    <property type="entry name" value="TPR_rpt"/>
</dbReference>